<feature type="region of interest" description="Disordered" evidence="8">
    <location>
        <begin position="1178"/>
        <end position="1210"/>
    </location>
</feature>
<dbReference type="SUPFAM" id="SSF56059">
    <property type="entry name" value="Glutathione synthetase ATP-binding domain-like"/>
    <property type="match status" value="1"/>
</dbReference>
<feature type="region of interest" description="Disordered" evidence="8">
    <location>
        <begin position="107"/>
        <end position="182"/>
    </location>
</feature>
<feature type="compositionally biased region" description="Basic and acidic residues" evidence="8">
    <location>
        <begin position="1182"/>
        <end position="1192"/>
    </location>
</feature>
<dbReference type="Pfam" id="PF03133">
    <property type="entry name" value="TTL"/>
    <property type="match status" value="1"/>
</dbReference>
<keyword evidence="10" id="KW-1185">Reference proteome</keyword>
<keyword evidence="5 7" id="KW-0067">ATP-binding</keyword>
<feature type="compositionally biased region" description="Polar residues" evidence="8">
    <location>
        <begin position="1331"/>
        <end position="1343"/>
    </location>
</feature>
<comment type="subcellular location">
    <subcellularLocation>
        <location evidence="1">Cytoplasm</location>
        <location evidence="1">Cytoskeleton</location>
    </subcellularLocation>
</comment>
<evidence type="ECO:0000313" key="11">
    <source>
        <dbReference type="WBParaSite" id="TREG1_101420.1"/>
    </source>
</evidence>
<keyword evidence="2" id="KW-0963">Cytoplasm</keyword>
<dbReference type="GO" id="GO:0003341">
    <property type="term" value="P:cilium movement"/>
    <property type="evidence" value="ECO:0007669"/>
    <property type="project" value="TreeGrafter"/>
</dbReference>
<dbReference type="PROSITE" id="PS50975">
    <property type="entry name" value="ATP_GRASP"/>
    <property type="match status" value="1"/>
</dbReference>
<feature type="compositionally biased region" description="Polar residues" evidence="8">
    <location>
        <begin position="159"/>
        <end position="169"/>
    </location>
</feature>
<evidence type="ECO:0000256" key="8">
    <source>
        <dbReference type="SAM" id="MobiDB-lite"/>
    </source>
</evidence>
<feature type="domain" description="ATP-grasp" evidence="9">
    <location>
        <begin position="784"/>
        <end position="833"/>
    </location>
</feature>
<protein>
    <recommendedName>
        <fullName evidence="9">ATP-grasp domain-containing protein</fullName>
    </recommendedName>
</protein>
<feature type="compositionally biased region" description="Polar residues" evidence="8">
    <location>
        <begin position="1423"/>
        <end position="1432"/>
    </location>
</feature>
<evidence type="ECO:0000256" key="7">
    <source>
        <dbReference type="PROSITE-ProRule" id="PRU00409"/>
    </source>
</evidence>
<reference evidence="10" key="1">
    <citation type="submission" date="2022-06" db="EMBL/GenBank/DDBJ databases">
        <authorList>
            <person name="Berger JAMES D."/>
            <person name="Berger JAMES D."/>
        </authorList>
    </citation>
    <scope>NUCLEOTIDE SEQUENCE [LARGE SCALE GENOMIC DNA]</scope>
</reference>
<feature type="compositionally biased region" description="Acidic residues" evidence="8">
    <location>
        <begin position="304"/>
        <end position="317"/>
    </location>
</feature>
<feature type="compositionally biased region" description="Polar residues" evidence="8">
    <location>
        <begin position="268"/>
        <end position="301"/>
    </location>
</feature>
<feature type="region of interest" description="Disordered" evidence="8">
    <location>
        <begin position="1372"/>
        <end position="1459"/>
    </location>
</feature>
<sequence length="1482" mass="168272">MRVLFRRRLAPLVTVSQSNNCGITRSCNATKINYENYDYWTLQQTDSTEPKCTPGIQPFDASNSLLSQTLTETDYSNDNELANMKCCTIETTEDCSQMDELKSCEVEDKSNSLDNESLETTSSATTTTTTTTTAETTDCSNPDQLQIPGNDESHHTDNHNNTVSKSNELSKTRVAQRKVSKSSSFSVTTNVVSQRKSIQQCKTERYRSVIESLTGVGKASQLSVERLKAARDEVEEAIKSRKIFSVLGPYNPIRQALRTRGWVEKFDTNNGSTGQNAQETSKSMRSINDNKTSRSYNSLQNDTTMEDSEDGDSDDDVTAANEEKQRVQPWEEDDGYYGIMSRMVRSEIPRFIWSLRKSQVEFRYLQKDQMINHHSGAPFTTKVGLCRQLRNIRWFADCDADRFFPRCFIISEEEDRQAFINDFKLTACISLVKMIASLTVDIYQPESGETVMCNVEDTVEATNVDGDGDDSHEDNNKIDVNSLKSENISMNDLYEDSVLSFQDNTISSNNSWDIDSPPNDSSKIIQTPNEIVNFAIFQCQEFLRFKHNDDLDKSKKQFLAPEYPWDRFLSWYYHIVKTPQLLMNAKHLSPHCHQLCKLLKKCCPQFDMDGVRNVWIVKPGAKSRGRGIVCLDRLEDILKIVQGTVFLAEARYIVQKYIERPLLIYKTKFDIRQWILVTDWAPLTVWWYQDCYLRFCSQEFTLDNFSEAIHLCNNCIQHKYKNGPRSSELPDENMWTWEQFQTWLCKQGHPNIWKEKIQPSMKSAVLNALLSAQELIEPRKNCFGLYGADFLLTADDFRPWLIEINSSPCMSPSTSVTAVYTANVLEDTLKVVLDRKYSRNSDVGRFELLYRQHFHSSSSLYTGMELYVTGSRIVKPQQQQQLDSTTTSRCFCLNKTTPNLDQQTVLIPEINITATSVNDIGTSSPVVLGQIKSHIRKEVKSSNLQSDFTDTINIQKETNLLWPTATHKQHAIHKSTPTNLNVKASLKSLQITGGNSQSHVAKLKNGLKDNNKIKSTSNIEYLTETIEHKNDSINKSLIIGTESKCPQKPSSQDGIGVLNSLMTKSDEHYLTAGVKISHVSSQSSQSQINFRQKCEPIGLEKTSHTPLSSTNMQTNNEPSLLVLLPHKIHKKQNSLTCLKQNKAKSSIKTQRISPTNEIKTGNSNIETLNNITVSNSASFDNKLNKSSDDIRKSSHHLRHNEDSRKQSIGKVNGCNKLPAIVTMKSNSPSRCRKHQVTSDHKTMNKIHKIPGFVNRVNNNKVKMSIIHFNGKNVSIDYDHSSLCHNDMHRHSRRKTIIFRKLKNMKISSNLQKKISAKQSQTNLHDIQSACLNNQHNKPLNSNKLSKDQNMETDMSNNNFSDDFICHNHTNPSDDCVDDDDDGDDDDILSKSAQKQNSSDSGIDDGSTNESKSSHLSDKPLTTAKDNNNNNSKGIFHDDSLNTSTQYTQKAPFPSKSVTNMHPCKKLNLKFFTRNTVDQYQRK</sequence>
<evidence type="ECO:0000256" key="5">
    <source>
        <dbReference type="ARBA" id="ARBA00022840"/>
    </source>
</evidence>
<dbReference type="GO" id="GO:0060271">
    <property type="term" value="P:cilium assembly"/>
    <property type="evidence" value="ECO:0007669"/>
    <property type="project" value="TreeGrafter"/>
</dbReference>
<dbReference type="GO" id="GO:0046872">
    <property type="term" value="F:metal ion binding"/>
    <property type="evidence" value="ECO:0007669"/>
    <property type="project" value="InterPro"/>
</dbReference>
<evidence type="ECO:0000259" key="9">
    <source>
        <dbReference type="PROSITE" id="PS50975"/>
    </source>
</evidence>
<evidence type="ECO:0000256" key="6">
    <source>
        <dbReference type="ARBA" id="ARBA00023212"/>
    </source>
</evidence>
<keyword evidence="3" id="KW-0436">Ligase</keyword>
<evidence type="ECO:0000313" key="10">
    <source>
        <dbReference type="Proteomes" id="UP000050795"/>
    </source>
</evidence>
<reference evidence="11" key="2">
    <citation type="submission" date="2023-11" db="UniProtKB">
        <authorList>
            <consortium name="WormBaseParasite"/>
        </authorList>
    </citation>
    <scope>IDENTIFICATION</scope>
</reference>
<accession>A0AA85IP56</accession>
<dbReference type="GO" id="GO:0005524">
    <property type="term" value="F:ATP binding"/>
    <property type="evidence" value="ECO:0007669"/>
    <property type="project" value="UniProtKB-UniRule"/>
</dbReference>
<dbReference type="Gene3D" id="3.30.470.20">
    <property type="entry name" value="ATP-grasp fold, B domain"/>
    <property type="match status" value="1"/>
</dbReference>
<evidence type="ECO:0000256" key="3">
    <source>
        <dbReference type="ARBA" id="ARBA00022598"/>
    </source>
</evidence>
<evidence type="ECO:0000256" key="2">
    <source>
        <dbReference type="ARBA" id="ARBA00022490"/>
    </source>
</evidence>
<dbReference type="WBParaSite" id="TREG1_101420.1">
    <property type="protein sequence ID" value="TREG1_101420.1"/>
    <property type="gene ID" value="TREG1_101420"/>
</dbReference>
<feature type="region of interest" description="Disordered" evidence="8">
    <location>
        <begin position="1331"/>
        <end position="1356"/>
    </location>
</feature>
<feature type="compositionally biased region" description="Acidic residues" evidence="8">
    <location>
        <begin position="1374"/>
        <end position="1386"/>
    </location>
</feature>
<dbReference type="InterPro" id="IPR051437">
    <property type="entry name" value="TTLL_monoglycylase"/>
</dbReference>
<dbReference type="FunFam" id="3.30.470.20:FF:000032">
    <property type="entry name" value="tubulin monoglycylase TTLL3 isoform X2"/>
    <property type="match status" value="1"/>
</dbReference>
<dbReference type="GO" id="GO:0005930">
    <property type="term" value="C:axoneme"/>
    <property type="evidence" value="ECO:0007669"/>
    <property type="project" value="TreeGrafter"/>
</dbReference>
<proteinExistence type="predicted"/>
<feature type="region of interest" description="Disordered" evidence="8">
    <location>
        <begin position="265"/>
        <end position="328"/>
    </location>
</feature>
<evidence type="ECO:0000256" key="4">
    <source>
        <dbReference type="ARBA" id="ARBA00022741"/>
    </source>
</evidence>
<evidence type="ECO:0000256" key="1">
    <source>
        <dbReference type="ARBA" id="ARBA00004245"/>
    </source>
</evidence>
<feature type="compositionally biased region" description="Low complexity" evidence="8">
    <location>
        <begin position="119"/>
        <end position="137"/>
    </location>
</feature>
<keyword evidence="4 7" id="KW-0547">Nucleotide-binding</keyword>
<dbReference type="PANTHER" id="PTHR45870">
    <property type="entry name" value="TUBULIN MONOGLYCYLASE TTLL3"/>
    <property type="match status" value="1"/>
</dbReference>
<dbReference type="InterPro" id="IPR004344">
    <property type="entry name" value="TTL/TTLL_fam"/>
</dbReference>
<dbReference type="GO" id="GO:0070736">
    <property type="term" value="F:protein-glycine ligase activity, initiating"/>
    <property type="evidence" value="ECO:0007669"/>
    <property type="project" value="TreeGrafter"/>
</dbReference>
<organism evidence="10 11">
    <name type="scientific">Trichobilharzia regenti</name>
    <name type="common">Nasal bird schistosome</name>
    <dbReference type="NCBI Taxonomy" id="157069"/>
    <lineage>
        <taxon>Eukaryota</taxon>
        <taxon>Metazoa</taxon>
        <taxon>Spiralia</taxon>
        <taxon>Lophotrochozoa</taxon>
        <taxon>Platyhelminthes</taxon>
        <taxon>Trematoda</taxon>
        <taxon>Digenea</taxon>
        <taxon>Strigeidida</taxon>
        <taxon>Schistosomatoidea</taxon>
        <taxon>Schistosomatidae</taxon>
        <taxon>Trichobilharzia</taxon>
    </lineage>
</organism>
<name>A0AA85IP56_TRIRE</name>
<dbReference type="Proteomes" id="UP000050795">
    <property type="component" value="Unassembled WGS sequence"/>
</dbReference>
<dbReference type="InterPro" id="IPR011761">
    <property type="entry name" value="ATP-grasp"/>
</dbReference>
<keyword evidence="6" id="KW-0206">Cytoskeleton</keyword>
<dbReference type="GO" id="GO:0015630">
    <property type="term" value="C:microtubule cytoskeleton"/>
    <property type="evidence" value="ECO:0007669"/>
    <property type="project" value="TreeGrafter"/>
</dbReference>
<dbReference type="PROSITE" id="PS51221">
    <property type="entry name" value="TTL"/>
    <property type="match status" value="1"/>
</dbReference>
<feature type="compositionally biased region" description="Polar residues" evidence="8">
    <location>
        <begin position="1390"/>
        <end position="1410"/>
    </location>
</feature>
<dbReference type="PANTHER" id="PTHR45870:SF2">
    <property type="entry name" value="TUBULIN MONOGLYCYLASE TTLL3"/>
    <property type="match status" value="1"/>
</dbReference>